<dbReference type="InterPro" id="IPR005886">
    <property type="entry name" value="UDP_G4E"/>
</dbReference>
<dbReference type="SUPFAM" id="SSF51735">
    <property type="entry name" value="NAD(P)-binding Rossmann-fold domains"/>
    <property type="match status" value="1"/>
</dbReference>
<evidence type="ECO:0000256" key="5">
    <source>
        <dbReference type="ARBA" id="ARBA00004947"/>
    </source>
</evidence>
<feature type="non-terminal residue" evidence="11">
    <location>
        <position position="375"/>
    </location>
</feature>
<keyword evidence="7" id="KW-0299">Galactose metabolism</keyword>
<accession>A0A7L3KXV5</accession>
<dbReference type="AlphaFoldDB" id="A0A7L3KXV5"/>
<name>A0A7L3KXV5_9PASS</name>
<dbReference type="PANTHER" id="PTHR43725:SF47">
    <property type="entry name" value="UDP-GLUCOSE 4-EPIMERASE"/>
    <property type="match status" value="1"/>
</dbReference>
<evidence type="ECO:0000256" key="9">
    <source>
        <dbReference type="RuleBase" id="RU366046"/>
    </source>
</evidence>
<feature type="domain" description="NAD(P)-binding" evidence="10">
    <location>
        <begin position="9"/>
        <end position="241"/>
    </location>
</feature>
<evidence type="ECO:0000256" key="6">
    <source>
        <dbReference type="ARBA" id="ARBA00023027"/>
    </source>
</evidence>
<comment type="catalytic activity">
    <reaction evidence="2 9">
        <text>UDP-alpha-D-glucose = UDP-alpha-D-galactose</text>
        <dbReference type="Rhea" id="RHEA:22168"/>
        <dbReference type="ChEBI" id="CHEBI:58885"/>
        <dbReference type="ChEBI" id="CHEBI:66914"/>
        <dbReference type="EC" id="5.1.3.2"/>
    </reaction>
</comment>
<dbReference type="Gene3D" id="3.90.25.10">
    <property type="entry name" value="UDP-galactose 4-epimerase, domain 1"/>
    <property type="match status" value="1"/>
</dbReference>
<comment type="cofactor">
    <cofactor evidence="3 9">
        <name>NAD(+)</name>
        <dbReference type="ChEBI" id="CHEBI:57540"/>
    </cofactor>
</comment>
<evidence type="ECO:0000256" key="3">
    <source>
        <dbReference type="ARBA" id="ARBA00001911"/>
    </source>
</evidence>
<keyword evidence="8 9" id="KW-0413">Isomerase</keyword>
<dbReference type="GO" id="GO:0003978">
    <property type="term" value="F:UDP-glucose 4-epimerase activity"/>
    <property type="evidence" value="ECO:0007669"/>
    <property type="project" value="UniProtKB-UniRule"/>
</dbReference>
<evidence type="ECO:0000259" key="10">
    <source>
        <dbReference type="Pfam" id="PF16363"/>
    </source>
</evidence>
<sequence length="375" mass="41156">AGAMAEKILVTGGAGYIGSHCVLELLQAGYVPVVIDNFHNAIRGSEQLPESLRRVQEIAQQPVLFQELDITDGAALQELFRKHRFSAVMHFAGLKAVGESVQKPLEYYRVNLTGTIRLLETMQAHGVRNIVFSSSATVYGDPKYLPLDEKHPVGGCTNPYGKSKFFIEEMIRDLCKAERDWNAVLLRYFNPIGAHESGMIGEDPQGIPNNLMPYVAQVAVGRREFLSVFGNDYKTDDGTGASGVGEFGIPKSSGCTSGPALTLCVPTGVRDYIHVVDLAKGHIAALKKLKENCGCKIYNLGTGTGYSVLQMVRAMEKASGREIKYRITARREGDVASCYADPALAERELGWKAAFGLDKMCEDLWRWQLQNPTGF</sequence>
<dbReference type="GO" id="GO:0005829">
    <property type="term" value="C:cytosol"/>
    <property type="evidence" value="ECO:0007669"/>
    <property type="project" value="TreeGrafter"/>
</dbReference>
<comment type="function">
    <text evidence="4">Catalyzes two distinct but analogous reactions: the reversible epimerization of UDP-glucose to UDP-galactose and the reversible epimerization of UDP-N-acetylglucosamine to UDP-N-acetylgalactosamine. The reaction with UDP-Gal plays a critical role in the Leloir pathway of galactose catabolism in which galactose is converted to the glycolytic intermediate glucose 6-phosphate. It contributes to the catabolism of dietary galactose and enables the endogenous biosynthesis of both UDP-Gal and UDP-GalNAc when exogenous sources are limited. Both UDP-sugar interconversions are important in the synthesis of glycoproteins and glycolipids.</text>
</comment>
<evidence type="ECO:0000256" key="7">
    <source>
        <dbReference type="ARBA" id="ARBA00023144"/>
    </source>
</evidence>
<feature type="domain" description="NAD(P)-binding" evidence="10">
    <location>
        <begin position="269"/>
        <end position="363"/>
    </location>
</feature>
<dbReference type="GO" id="GO:0033499">
    <property type="term" value="P:galactose catabolic process via UDP-galactose, Leloir pathway"/>
    <property type="evidence" value="ECO:0007669"/>
    <property type="project" value="TreeGrafter"/>
</dbReference>
<evidence type="ECO:0000313" key="11">
    <source>
        <dbReference type="EMBL" id="NXU46557.1"/>
    </source>
</evidence>
<dbReference type="Pfam" id="PF16363">
    <property type="entry name" value="GDP_Man_Dehyd"/>
    <property type="match status" value="2"/>
</dbReference>
<dbReference type="EMBL" id="VZTZ01050762">
    <property type="protein sequence ID" value="NXU46557.1"/>
    <property type="molecule type" value="Genomic_DNA"/>
</dbReference>
<dbReference type="EC" id="5.1.3.2" evidence="9"/>
<evidence type="ECO:0000256" key="2">
    <source>
        <dbReference type="ARBA" id="ARBA00000083"/>
    </source>
</evidence>
<dbReference type="InterPro" id="IPR016040">
    <property type="entry name" value="NAD(P)-bd_dom"/>
</dbReference>
<dbReference type="InterPro" id="IPR036291">
    <property type="entry name" value="NAD(P)-bd_dom_sf"/>
</dbReference>
<comment type="subunit">
    <text evidence="9">Homodimer.</text>
</comment>
<dbReference type="OrthoDB" id="9402762at2759"/>
<comment type="pathway">
    <text evidence="5 9">Carbohydrate metabolism; galactose metabolism.</text>
</comment>
<keyword evidence="12" id="KW-1185">Reference proteome</keyword>
<dbReference type="NCBIfam" id="TIGR01179">
    <property type="entry name" value="galE"/>
    <property type="match status" value="1"/>
</dbReference>
<dbReference type="PANTHER" id="PTHR43725">
    <property type="entry name" value="UDP-GLUCOSE 4-EPIMERASE"/>
    <property type="match status" value="1"/>
</dbReference>
<protein>
    <recommendedName>
        <fullName evidence="9">UDP-glucose 4-epimerase</fullName>
        <ecNumber evidence="9">5.1.3.2</ecNumber>
    </recommendedName>
</protein>
<keyword evidence="9" id="KW-0119">Carbohydrate metabolism</keyword>
<dbReference type="Proteomes" id="UP000525319">
    <property type="component" value="Unassembled WGS sequence"/>
</dbReference>
<dbReference type="GO" id="GO:0003974">
    <property type="term" value="F:UDP-N-acetylglucosamine 4-epimerase activity"/>
    <property type="evidence" value="ECO:0007669"/>
    <property type="project" value="UniProtKB-EC"/>
</dbReference>
<gene>
    <name evidence="11" type="primary">Gale</name>
    <name evidence="11" type="ORF">DRYBRU_R11403</name>
</gene>
<reference evidence="11 12" key="1">
    <citation type="submission" date="2019-09" db="EMBL/GenBank/DDBJ databases">
        <title>Bird 10,000 Genomes (B10K) Project - Family phase.</title>
        <authorList>
            <person name="Zhang G."/>
        </authorList>
    </citation>
    <scope>NUCLEOTIDE SEQUENCE [LARGE SCALE GENOMIC DNA]</scope>
    <source>
        <strain evidence="11">B10K-DU-030-03</strain>
    </source>
</reference>
<evidence type="ECO:0000256" key="1">
    <source>
        <dbReference type="ARBA" id="ARBA00000014"/>
    </source>
</evidence>
<keyword evidence="6 9" id="KW-0520">NAD</keyword>
<evidence type="ECO:0000256" key="8">
    <source>
        <dbReference type="ARBA" id="ARBA00023235"/>
    </source>
</evidence>
<proteinExistence type="inferred from homology"/>
<organism evidence="11 12">
    <name type="scientific">Drymodes brunneopygia</name>
    <dbReference type="NCBI Taxonomy" id="626378"/>
    <lineage>
        <taxon>Eukaryota</taxon>
        <taxon>Metazoa</taxon>
        <taxon>Chordata</taxon>
        <taxon>Craniata</taxon>
        <taxon>Vertebrata</taxon>
        <taxon>Euteleostomi</taxon>
        <taxon>Archelosauria</taxon>
        <taxon>Archosauria</taxon>
        <taxon>Dinosauria</taxon>
        <taxon>Saurischia</taxon>
        <taxon>Theropoda</taxon>
        <taxon>Coelurosauria</taxon>
        <taxon>Aves</taxon>
        <taxon>Neognathae</taxon>
        <taxon>Neoaves</taxon>
        <taxon>Telluraves</taxon>
        <taxon>Australaves</taxon>
        <taxon>Passeriformes</taxon>
        <taxon>Petroicidae</taxon>
        <taxon>Drymodes</taxon>
    </lineage>
</organism>
<feature type="non-terminal residue" evidence="11">
    <location>
        <position position="1"/>
    </location>
</feature>
<comment type="similarity">
    <text evidence="9">Belongs to the NAD(P)-dependent epimerase/dehydratase family.</text>
</comment>
<dbReference type="PRINTS" id="PR01713">
    <property type="entry name" value="NUCEPIMERASE"/>
</dbReference>
<comment type="caution">
    <text evidence="11">The sequence shown here is derived from an EMBL/GenBank/DDBJ whole genome shotgun (WGS) entry which is preliminary data.</text>
</comment>
<dbReference type="UniPathway" id="UPA00214"/>
<evidence type="ECO:0000313" key="12">
    <source>
        <dbReference type="Proteomes" id="UP000525319"/>
    </source>
</evidence>
<dbReference type="CDD" id="cd05247">
    <property type="entry name" value="UDP_G4E_1_SDR_e"/>
    <property type="match status" value="1"/>
</dbReference>
<comment type="catalytic activity">
    <reaction evidence="1">
        <text>UDP-N-acetyl-alpha-D-glucosamine = UDP-N-acetyl-alpha-D-galactosamine</text>
        <dbReference type="Rhea" id="RHEA:20517"/>
        <dbReference type="ChEBI" id="CHEBI:57705"/>
        <dbReference type="ChEBI" id="CHEBI:67138"/>
        <dbReference type="EC" id="5.1.3.7"/>
    </reaction>
</comment>
<evidence type="ECO:0000256" key="4">
    <source>
        <dbReference type="ARBA" id="ARBA00002760"/>
    </source>
</evidence>
<dbReference type="Gene3D" id="3.40.50.720">
    <property type="entry name" value="NAD(P)-binding Rossmann-like Domain"/>
    <property type="match status" value="1"/>
</dbReference>